<feature type="transmembrane region" description="Helical" evidence="1">
    <location>
        <begin position="44"/>
        <end position="67"/>
    </location>
</feature>
<protein>
    <recommendedName>
        <fullName evidence="3">DUF2333 domain-containing protein</fullName>
    </recommendedName>
</protein>
<accession>A0A450S3U4</accession>
<name>A0A450S3U4_9GAMM</name>
<dbReference type="PIRSF" id="PIRSF029693">
    <property type="entry name" value="UCP029693"/>
    <property type="match status" value="1"/>
</dbReference>
<reference evidence="2" key="1">
    <citation type="submission" date="2019-02" db="EMBL/GenBank/DDBJ databases">
        <authorList>
            <person name="Gruber-Vodicka R. H."/>
            <person name="Seah K. B. B."/>
        </authorList>
    </citation>
    <scope>NUCLEOTIDE SEQUENCE</scope>
    <source>
        <strain evidence="2">BECK_DK47</strain>
    </source>
</reference>
<keyword evidence="1" id="KW-1133">Transmembrane helix</keyword>
<keyword evidence="1" id="KW-0472">Membrane</keyword>
<dbReference type="Pfam" id="PF10095">
    <property type="entry name" value="DUF2333"/>
    <property type="match status" value="1"/>
</dbReference>
<proteinExistence type="predicted"/>
<gene>
    <name evidence="2" type="ORF">BECKDK2373B_GA0170837_101332</name>
</gene>
<evidence type="ECO:0000256" key="1">
    <source>
        <dbReference type="SAM" id="Phobius"/>
    </source>
</evidence>
<dbReference type="EMBL" id="CAADEX010000013">
    <property type="protein sequence ID" value="VFJ46447.1"/>
    <property type="molecule type" value="Genomic_DNA"/>
</dbReference>
<evidence type="ECO:0000313" key="2">
    <source>
        <dbReference type="EMBL" id="VFJ46447.1"/>
    </source>
</evidence>
<sequence>MNNEQRPNESQNLSRQNQGLLRRLFLPYWSGGTADQEASRGKRAIFQVIVILIPVFLLAQFVLMLYWDNEPNLFDVGQVARTRAGTQQENTPLVTGYVATSTLMELGTTLLNKPGGYLTNDVLPPSLLMDNMPSWEFGVLIQMRDFARALRNDISRSQTQSIEDPNLAEAEPNFNFDNGSWFFTERKYRKAIGELGKYLSRLANDNESDAQFFARADNLREWLKVVEKRLGSLSQRLSASTDRFRLNTDLSGEPASVQSTPGQREMAVKTSWLEIDDVFYETRGTCWALIHLLRAVEVDFRSVLEKKNALVSLRQITRELEATQGTVWSPMILNGGEFGWFANHSLVMSSYVSRANAAVIDLRSLLSQG</sequence>
<keyword evidence="1" id="KW-0812">Transmembrane</keyword>
<organism evidence="2">
    <name type="scientific">Candidatus Kentrum sp. DK</name>
    <dbReference type="NCBI Taxonomy" id="2126562"/>
    <lineage>
        <taxon>Bacteria</taxon>
        <taxon>Pseudomonadati</taxon>
        <taxon>Pseudomonadota</taxon>
        <taxon>Gammaproteobacteria</taxon>
        <taxon>Candidatus Kentrum</taxon>
    </lineage>
</organism>
<dbReference type="InterPro" id="IPR016936">
    <property type="entry name" value="UCP029693"/>
</dbReference>
<evidence type="ECO:0008006" key="3">
    <source>
        <dbReference type="Google" id="ProtNLM"/>
    </source>
</evidence>
<dbReference type="AlphaFoldDB" id="A0A450S3U4"/>